<organism evidence="3 4">
    <name type="scientific">Candidatus Rhodobacter oscarellae</name>
    <dbReference type="NCBI Taxonomy" id="1675527"/>
    <lineage>
        <taxon>Bacteria</taxon>
        <taxon>Pseudomonadati</taxon>
        <taxon>Pseudomonadota</taxon>
        <taxon>Alphaproteobacteria</taxon>
        <taxon>Rhodobacterales</taxon>
        <taxon>Rhodobacter group</taxon>
        <taxon>Rhodobacter</taxon>
    </lineage>
</organism>
<dbReference type="UniPathway" id="UPA00344"/>
<dbReference type="EMBL" id="LFTY01000002">
    <property type="protein sequence ID" value="KMW56660.1"/>
    <property type="molecule type" value="Genomic_DNA"/>
</dbReference>
<evidence type="ECO:0000313" key="4">
    <source>
        <dbReference type="Proteomes" id="UP000037178"/>
    </source>
</evidence>
<proteinExistence type="predicted"/>
<dbReference type="Gene3D" id="3.40.980.10">
    <property type="entry name" value="MoaB/Mog-like domain"/>
    <property type="match status" value="1"/>
</dbReference>
<dbReference type="InterPro" id="IPR036425">
    <property type="entry name" value="MoaB/Mog-like_dom_sf"/>
</dbReference>
<dbReference type="CDD" id="cd03522">
    <property type="entry name" value="MoeA_like"/>
    <property type="match status" value="1"/>
</dbReference>
<comment type="caution">
    <text evidence="3">The sequence shown here is derived from an EMBL/GenBank/DDBJ whole genome shotgun (WGS) entry which is preliminary data.</text>
</comment>
<dbReference type="InterPro" id="IPR001453">
    <property type="entry name" value="MoaB/Mog_dom"/>
</dbReference>
<feature type="region of interest" description="Disordered" evidence="1">
    <location>
        <begin position="303"/>
        <end position="324"/>
    </location>
</feature>
<dbReference type="PATRIC" id="fig|1675527.3.peg.1709"/>
<protein>
    <submittedName>
        <fullName evidence="3">Molybdopterin biosynthesis protein MoeA</fullName>
    </submittedName>
</protein>
<evidence type="ECO:0000313" key="3">
    <source>
        <dbReference type="EMBL" id="KMW56660.1"/>
    </source>
</evidence>
<dbReference type="STRING" id="1675527.AIOL_001614"/>
<feature type="region of interest" description="Disordered" evidence="1">
    <location>
        <begin position="1"/>
        <end position="20"/>
    </location>
</feature>
<gene>
    <name evidence="3" type="ORF">AIOL_001614</name>
</gene>
<name>A0A0J9E1S1_9RHOB</name>
<evidence type="ECO:0000256" key="1">
    <source>
        <dbReference type="SAM" id="MobiDB-lite"/>
    </source>
</evidence>
<accession>A0A0J9E1S1</accession>
<feature type="domain" description="MoaB/Mog" evidence="2">
    <location>
        <begin position="165"/>
        <end position="287"/>
    </location>
</feature>
<dbReference type="SUPFAM" id="SSF53218">
    <property type="entry name" value="Molybdenum cofactor biosynthesis proteins"/>
    <property type="match status" value="1"/>
</dbReference>
<evidence type="ECO:0000259" key="2">
    <source>
        <dbReference type="SMART" id="SM00852"/>
    </source>
</evidence>
<sequence>MAHSAEAGPQGQGHRIAKGTRLTRQHVIELSARGVAEVVVARPEPGDVEEDMAAQRLAQALVAGRRGLRLGGAARGRVNLRAEHAGLVEMDVAAVTAANHIDPGITVATVPALQRMAENGLVATIKIIPYAVPDAGLRLACDKAAGAMGLRGAQIAAASLIETQVGSKALPLKGREAIAQRLARLGAQLSPRVVVPHQVAPIADALAQAPGEVLMILTGSATSDPRDVAPEALRAAGGVVEHYGMPVDPGNLLFLGHLGGKPVIGLPGCARSLAMNGADWVLERVICGIEVSPRDIMGMGVGGLLKESPARGQPRERKTVKGAP</sequence>
<dbReference type="Pfam" id="PF00994">
    <property type="entry name" value="MoCF_biosynth"/>
    <property type="match status" value="1"/>
</dbReference>
<dbReference type="SMART" id="SM00852">
    <property type="entry name" value="MoCF_biosynth"/>
    <property type="match status" value="1"/>
</dbReference>
<keyword evidence="4" id="KW-1185">Reference proteome</keyword>
<feature type="compositionally biased region" description="Basic and acidic residues" evidence="1">
    <location>
        <begin position="313"/>
        <end position="324"/>
    </location>
</feature>
<reference evidence="3 4" key="1">
    <citation type="submission" date="2015-06" db="EMBL/GenBank/DDBJ databases">
        <title>Draft genome sequence of an Alphaproteobacteria species associated to the Mediterranean sponge Oscarella lobularis.</title>
        <authorList>
            <person name="Jourda C."/>
            <person name="Santini S."/>
            <person name="Claverie J.-M."/>
        </authorList>
    </citation>
    <scope>NUCLEOTIDE SEQUENCE [LARGE SCALE GENOMIC DNA]</scope>
    <source>
        <strain evidence="3">IGS</strain>
    </source>
</reference>
<dbReference type="AlphaFoldDB" id="A0A0J9E1S1"/>
<dbReference type="Proteomes" id="UP000037178">
    <property type="component" value="Unassembled WGS sequence"/>
</dbReference>